<dbReference type="PANTHER" id="PTHR48107:SF16">
    <property type="entry name" value="NADPH-DEPENDENT ALDEHYDE REDUCTASE 1, CHLOROPLASTIC"/>
    <property type="match status" value="1"/>
</dbReference>
<evidence type="ECO:0000256" key="3">
    <source>
        <dbReference type="SAM" id="Phobius"/>
    </source>
</evidence>
<dbReference type="PRINTS" id="PR00081">
    <property type="entry name" value="GDHRDH"/>
</dbReference>
<keyword evidence="2" id="KW-0560">Oxidoreductase</keyword>
<dbReference type="PANTHER" id="PTHR48107">
    <property type="entry name" value="NADPH-DEPENDENT ALDEHYDE REDUCTASE-LIKE PROTEIN, CHLOROPLASTIC-RELATED"/>
    <property type="match status" value="1"/>
</dbReference>
<comment type="caution">
    <text evidence="4">The sequence shown here is derived from an EMBL/GenBank/DDBJ whole genome shotgun (WGS) entry which is preliminary data.</text>
</comment>
<evidence type="ECO:0000256" key="1">
    <source>
        <dbReference type="ARBA" id="ARBA00006484"/>
    </source>
</evidence>
<feature type="transmembrane region" description="Helical" evidence="3">
    <location>
        <begin position="369"/>
        <end position="391"/>
    </location>
</feature>
<dbReference type="SUPFAM" id="SSF51735">
    <property type="entry name" value="NAD(P)-binding Rossmann-fold domains"/>
    <property type="match status" value="1"/>
</dbReference>
<sequence length="563" mass="61373">MGELSPDHSRPIGRAKRRLMMIRNKTLCHLTFAALCGLSSFSYAAEEPSVTMDRPGAGVRQIKEGDNVPDEFQRPSLAIKDWQKHHLSAPGKDEQWVKIQDKFALVSIPTGTIKQMVDHGIGRAVAIAFAREGADVAISYLDEHQDAKETAKWVEEAGRQCILLPGDLADKAHCSAIVDATVEKFGRIDVLVNNAAFQMTHETLEEIPDEEWVKTFDINITAMFRICKAALPSMRAGSSIINTSSVNSDSPKPTLLPYATTKGAIANFTAGLAQMLGPRGIRVNSVAPGPIWTPLIVSTMPEEDVKTFGEETPLGRPGQPVEVAPIYVLLASDEGSYISGSRYAEMQNRRHPVDEDIALQRQIWRFQRVGWYALVAVVLLTLFGLFSHGLLSSTTATSAQKDLTVDYERFHRSGGVNAMVIHSRGEPGKPHTVVLGNAMMQGFSIDSIQPQPVSSAGTQQGLRLTLIGDGNGAIYIALMVLFRISGRRSLGEMTSFDFVLLLIIGEATQQALLGDDFSITNAILVIVTLLSIDIGFSLLKRRSKRIGKLIDGGPTIVVENGIF</sequence>
<dbReference type="Pfam" id="PF11776">
    <property type="entry name" value="RcnB"/>
    <property type="match status" value="1"/>
</dbReference>
<accession>A0A699KQI7</accession>
<dbReference type="AlphaFoldDB" id="A0A699KQI7"/>
<gene>
    <name evidence="4" type="ORF">Tci_678446</name>
</gene>
<dbReference type="FunFam" id="3.40.50.720:FF:000084">
    <property type="entry name" value="Short-chain dehydrogenase reductase"/>
    <property type="match status" value="1"/>
</dbReference>
<dbReference type="Pfam" id="PF13561">
    <property type="entry name" value="adh_short_C2"/>
    <property type="match status" value="1"/>
</dbReference>
<dbReference type="InterPro" id="IPR024572">
    <property type="entry name" value="RcnB"/>
</dbReference>
<keyword evidence="3" id="KW-0812">Transmembrane</keyword>
<reference evidence="4" key="1">
    <citation type="journal article" date="2019" name="Sci. Rep.">
        <title>Draft genome of Tanacetum cinerariifolium, the natural source of mosquito coil.</title>
        <authorList>
            <person name="Yamashiro T."/>
            <person name="Shiraishi A."/>
            <person name="Satake H."/>
            <person name="Nakayama K."/>
        </authorList>
    </citation>
    <scope>NUCLEOTIDE SEQUENCE</scope>
</reference>
<protein>
    <submittedName>
        <fullName evidence="4">Oxidoreductase YhxC</fullName>
    </submittedName>
</protein>
<dbReference type="GO" id="GO:0016616">
    <property type="term" value="F:oxidoreductase activity, acting on the CH-OH group of donors, NAD or NADP as acceptor"/>
    <property type="evidence" value="ECO:0007669"/>
    <property type="project" value="UniProtKB-ARBA"/>
</dbReference>
<feature type="transmembrane region" description="Helical" evidence="3">
    <location>
        <begin position="519"/>
        <end position="539"/>
    </location>
</feature>
<name>A0A699KQI7_TANCI</name>
<organism evidence="4">
    <name type="scientific">Tanacetum cinerariifolium</name>
    <name type="common">Dalmatian daisy</name>
    <name type="synonym">Chrysanthemum cinerariifolium</name>
    <dbReference type="NCBI Taxonomy" id="118510"/>
    <lineage>
        <taxon>Eukaryota</taxon>
        <taxon>Viridiplantae</taxon>
        <taxon>Streptophyta</taxon>
        <taxon>Embryophyta</taxon>
        <taxon>Tracheophyta</taxon>
        <taxon>Spermatophyta</taxon>
        <taxon>Magnoliopsida</taxon>
        <taxon>eudicotyledons</taxon>
        <taxon>Gunneridae</taxon>
        <taxon>Pentapetalae</taxon>
        <taxon>asterids</taxon>
        <taxon>campanulids</taxon>
        <taxon>Asterales</taxon>
        <taxon>Asteraceae</taxon>
        <taxon>Asteroideae</taxon>
        <taxon>Anthemideae</taxon>
        <taxon>Anthemidinae</taxon>
        <taxon>Tanacetum</taxon>
    </lineage>
</organism>
<dbReference type="Gene3D" id="3.40.50.720">
    <property type="entry name" value="NAD(P)-binding Rossmann-like Domain"/>
    <property type="match status" value="1"/>
</dbReference>
<dbReference type="InterPro" id="IPR020904">
    <property type="entry name" value="Sc_DH/Rdtase_CS"/>
</dbReference>
<evidence type="ECO:0000256" key="2">
    <source>
        <dbReference type="ARBA" id="ARBA00023002"/>
    </source>
</evidence>
<feature type="non-terminal residue" evidence="4">
    <location>
        <position position="563"/>
    </location>
</feature>
<dbReference type="InterPro" id="IPR036291">
    <property type="entry name" value="NAD(P)-bd_dom_sf"/>
</dbReference>
<dbReference type="Gene3D" id="3.10.450.160">
    <property type="entry name" value="inner membrane protein cigr"/>
    <property type="match status" value="1"/>
</dbReference>
<proteinExistence type="inferred from homology"/>
<dbReference type="PROSITE" id="PS00061">
    <property type="entry name" value="ADH_SHORT"/>
    <property type="match status" value="1"/>
</dbReference>
<evidence type="ECO:0000313" key="4">
    <source>
        <dbReference type="EMBL" id="GFB06475.1"/>
    </source>
</evidence>
<keyword evidence="3" id="KW-1133">Transmembrane helix</keyword>
<keyword evidence="3" id="KW-0472">Membrane</keyword>
<dbReference type="EMBL" id="BKCJ010544444">
    <property type="protein sequence ID" value="GFB06475.1"/>
    <property type="molecule type" value="Genomic_DNA"/>
</dbReference>
<dbReference type="PRINTS" id="PR00080">
    <property type="entry name" value="SDRFAMILY"/>
</dbReference>
<dbReference type="InterPro" id="IPR002347">
    <property type="entry name" value="SDR_fam"/>
</dbReference>
<comment type="similarity">
    <text evidence="1">Belongs to the short-chain dehydrogenases/reductases (SDR) family.</text>
</comment>